<feature type="transmembrane region" description="Helical" evidence="9">
    <location>
        <begin position="96"/>
        <end position="115"/>
    </location>
</feature>
<reference evidence="10" key="1">
    <citation type="submission" date="2021-05" db="EMBL/GenBank/DDBJ databases">
        <authorList>
            <person name="Stam R."/>
        </authorList>
    </citation>
    <scope>NUCLEOTIDE SEQUENCE</scope>
    <source>
        <strain evidence="10">CS162</strain>
    </source>
</reference>
<dbReference type="GO" id="GO:0015105">
    <property type="term" value="F:arsenite transmembrane transporter activity"/>
    <property type="evidence" value="ECO:0007669"/>
    <property type="project" value="TreeGrafter"/>
</dbReference>
<dbReference type="AlphaFoldDB" id="A0A8J2MUK2"/>
<dbReference type="Gene3D" id="1.20.1530.20">
    <property type="match status" value="1"/>
</dbReference>
<dbReference type="GO" id="GO:0015297">
    <property type="term" value="F:antiporter activity"/>
    <property type="evidence" value="ECO:0007669"/>
    <property type="project" value="InterPro"/>
</dbReference>
<dbReference type="GO" id="GO:0015104">
    <property type="term" value="F:antimonite transmembrane transporter activity"/>
    <property type="evidence" value="ECO:0007669"/>
    <property type="project" value="TreeGrafter"/>
</dbReference>
<sequence length="569" mass="64757">MDTVERGPIRAEKDKDAHNRLRDGVNEATRDVEKAGDGIGGDVMDTPSTQKELPPLKGLSFLDRFLVVWIILAMAIGIALGNTVDSVGPALQRGEFVGVSIPIAIGLLVMMYPILCKVRYETLHLLLRERTLWIQIAVSFVLNWIIAPLFMVALAWAFLPDRQDLREGLIFVGIARCIAMVLIWTDLAGGDGDYCAVLVAFNSILQIVLFAPFAVFYIQVRIQDGLHPLAGHWTFLVTTTGLIESLPIDRPSVPRLLAPMVTMASNGLPVPAQNSNYMENGRWYHGYRRGLYMYPCDEPEKDRMDIYHQFFAVARRGQLHQAPVPTQPNVQPRILDVGCGTGIWAIDMADKYLNAEVLGLDLVNIQPEKIPPNLRFRVPRDYESPWTLGEDSWDMIHLRMACGSVTSWPELYQKIFSHLKPGTGWIEHIEIDMEPRCDDYTLPPDSMLTKWYGWLADATHRVSRPIAYEHRTRQLLQAAGFIDIQETVIRVPYNTWPNDPHQKDIGRWYNLGLTEGLEALTFAPLTRVYQWDLNAHVRPVLEGVRREICNRKIHAYNNIHIWTARRPQQ</sequence>
<evidence type="ECO:0000313" key="10">
    <source>
        <dbReference type="EMBL" id="CAG5138431.1"/>
    </source>
</evidence>
<evidence type="ECO:0000256" key="8">
    <source>
        <dbReference type="SAM" id="MobiDB-lite"/>
    </source>
</evidence>
<keyword evidence="4" id="KW-1003">Cell membrane</keyword>
<evidence type="ECO:0000256" key="4">
    <source>
        <dbReference type="ARBA" id="ARBA00022475"/>
    </source>
</evidence>
<dbReference type="CDD" id="cd02440">
    <property type="entry name" value="AdoMet_MTases"/>
    <property type="match status" value="1"/>
</dbReference>
<keyword evidence="11" id="KW-1185">Reference proteome</keyword>
<dbReference type="InterPro" id="IPR038770">
    <property type="entry name" value="Na+/solute_symporter_sf"/>
</dbReference>
<feature type="transmembrane region" description="Helical" evidence="9">
    <location>
        <begin position="65"/>
        <end position="84"/>
    </location>
</feature>
<evidence type="ECO:0000256" key="2">
    <source>
        <dbReference type="ARBA" id="ARBA00010110"/>
    </source>
</evidence>
<evidence type="ECO:0008006" key="12">
    <source>
        <dbReference type="Google" id="ProtNLM"/>
    </source>
</evidence>
<name>A0A8J2MUK2_9PLEO</name>
<evidence type="ECO:0000256" key="6">
    <source>
        <dbReference type="ARBA" id="ARBA00022989"/>
    </source>
</evidence>
<dbReference type="InterPro" id="IPR029063">
    <property type="entry name" value="SAM-dependent_MTases_sf"/>
</dbReference>
<dbReference type="Pfam" id="PF13489">
    <property type="entry name" value="Methyltransf_23"/>
    <property type="match status" value="1"/>
</dbReference>
<dbReference type="InterPro" id="IPR002657">
    <property type="entry name" value="BilAc:Na_symport/Acr3"/>
</dbReference>
<evidence type="ECO:0000256" key="5">
    <source>
        <dbReference type="ARBA" id="ARBA00022692"/>
    </source>
</evidence>
<evidence type="ECO:0000256" key="9">
    <source>
        <dbReference type="SAM" id="Phobius"/>
    </source>
</evidence>
<evidence type="ECO:0000256" key="3">
    <source>
        <dbReference type="ARBA" id="ARBA00022448"/>
    </source>
</evidence>
<dbReference type="Gene3D" id="3.40.50.150">
    <property type="entry name" value="Vaccinia Virus protein VP39"/>
    <property type="match status" value="1"/>
</dbReference>
<evidence type="ECO:0000256" key="1">
    <source>
        <dbReference type="ARBA" id="ARBA00004651"/>
    </source>
</evidence>
<protein>
    <recommendedName>
        <fullName evidence="12">Secondary metabolism regulator</fullName>
    </recommendedName>
</protein>
<feature type="transmembrane region" description="Helical" evidence="9">
    <location>
        <begin position="136"/>
        <end position="159"/>
    </location>
</feature>
<proteinExistence type="inferred from homology"/>
<dbReference type="GO" id="GO:0005886">
    <property type="term" value="C:plasma membrane"/>
    <property type="evidence" value="ECO:0007669"/>
    <property type="project" value="UniProtKB-SubCell"/>
</dbReference>
<dbReference type="Proteomes" id="UP000676310">
    <property type="component" value="Unassembled WGS sequence"/>
</dbReference>
<feature type="region of interest" description="Disordered" evidence="8">
    <location>
        <begin position="1"/>
        <end position="30"/>
    </location>
</feature>
<feature type="transmembrane region" description="Helical" evidence="9">
    <location>
        <begin position="165"/>
        <end position="184"/>
    </location>
</feature>
<comment type="similarity">
    <text evidence="2">Belongs to the arsenical resistance-3 (ACR3) (TC 2.A.59) family.</text>
</comment>
<keyword evidence="5 9" id="KW-0812">Transmembrane</keyword>
<evidence type="ECO:0000256" key="7">
    <source>
        <dbReference type="ARBA" id="ARBA00023136"/>
    </source>
</evidence>
<keyword evidence="3" id="KW-0813">Transport</keyword>
<dbReference type="PANTHER" id="PTHR43057:SF1">
    <property type="entry name" value="ARSENICAL-RESISTANCE PROTEIN 3"/>
    <property type="match status" value="1"/>
</dbReference>
<dbReference type="PANTHER" id="PTHR43057">
    <property type="entry name" value="ARSENITE EFFLUX TRANSPORTER"/>
    <property type="match status" value="1"/>
</dbReference>
<dbReference type="Pfam" id="PF01758">
    <property type="entry name" value="SBF"/>
    <property type="match status" value="1"/>
</dbReference>
<keyword evidence="6 9" id="KW-1133">Transmembrane helix</keyword>
<comment type="caution">
    <text evidence="10">The sequence shown here is derived from an EMBL/GenBank/DDBJ whole genome shotgun (WGS) entry which is preliminary data.</text>
</comment>
<dbReference type="SUPFAM" id="SSF53335">
    <property type="entry name" value="S-adenosyl-L-methionine-dependent methyltransferases"/>
    <property type="match status" value="1"/>
</dbReference>
<feature type="transmembrane region" description="Helical" evidence="9">
    <location>
        <begin position="196"/>
        <end position="218"/>
    </location>
</feature>
<dbReference type="InterPro" id="IPR004706">
    <property type="entry name" value="Arsenical-R_Acr3"/>
</dbReference>
<comment type="subcellular location">
    <subcellularLocation>
        <location evidence="1">Cell membrane</location>
        <topology evidence="1">Multi-pass membrane protein</topology>
    </subcellularLocation>
</comment>
<evidence type="ECO:0000313" key="11">
    <source>
        <dbReference type="Proteomes" id="UP000676310"/>
    </source>
</evidence>
<dbReference type="GeneID" id="67015151"/>
<dbReference type="OrthoDB" id="2013972at2759"/>
<organism evidence="10 11">
    <name type="scientific">Alternaria atra</name>
    <dbReference type="NCBI Taxonomy" id="119953"/>
    <lineage>
        <taxon>Eukaryota</taxon>
        <taxon>Fungi</taxon>
        <taxon>Dikarya</taxon>
        <taxon>Ascomycota</taxon>
        <taxon>Pezizomycotina</taxon>
        <taxon>Dothideomycetes</taxon>
        <taxon>Pleosporomycetidae</taxon>
        <taxon>Pleosporales</taxon>
        <taxon>Pleosporineae</taxon>
        <taxon>Pleosporaceae</taxon>
        <taxon>Alternaria</taxon>
        <taxon>Alternaria sect. Ulocladioides</taxon>
    </lineage>
</organism>
<gene>
    <name evidence="10" type="ORF">ALTATR162_LOCUS358</name>
</gene>
<dbReference type="RefSeq" id="XP_043163886.1">
    <property type="nucleotide sequence ID" value="XM_043307951.1"/>
</dbReference>
<dbReference type="EMBL" id="CAJRGZ010000014">
    <property type="protein sequence ID" value="CAG5138431.1"/>
    <property type="molecule type" value="Genomic_DNA"/>
</dbReference>
<keyword evidence="7 9" id="KW-0472">Membrane</keyword>
<accession>A0A8J2MUK2</accession>